<protein>
    <submittedName>
        <fullName evidence="1">Uncharacterized protein</fullName>
    </submittedName>
</protein>
<evidence type="ECO:0000313" key="2">
    <source>
        <dbReference type="Proteomes" id="UP000237631"/>
    </source>
</evidence>
<comment type="caution">
    <text evidence="1">The sequence shown here is derived from an EMBL/GenBank/DDBJ whole genome shotgun (WGS) entry which is preliminary data.</text>
</comment>
<evidence type="ECO:0000313" key="1">
    <source>
        <dbReference type="EMBL" id="PPJ59713.1"/>
    </source>
</evidence>
<accession>A0A2S6CJ33</accession>
<reference evidence="2" key="1">
    <citation type="journal article" date="2017" name="bioRxiv">
        <title>Conservation of a gene cluster reveals novel cercosporin biosynthetic mechanisms and extends production to the genus Colletotrichum.</title>
        <authorList>
            <person name="de Jonge R."/>
            <person name="Ebert M.K."/>
            <person name="Huitt-Roehl C.R."/>
            <person name="Pal P."/>
            <person name="Suttle J.C."/>
            <person name="Spanner R.E."/>
            <person name="Neubauer J.D."/>
            <person name="Jurick W.M.II."/>
            <person name="Stott K.A."/>
            <person name="Secor G.A."/>
            <person name="Thomma B.P.H.J."/>
            <person name="Van de Peer Y."/>
            <person name="Townsend C.A."/>
            <person name="Bolton M.D."/>
        </authorList>
    </citation>
    <scope>NUCLEOTIDE SEQUENCE [LARGE SCALE GENOMIC DNA]</scope>
    <source>
        <strain evidence="2">CBS538.71</strain>
    </source>
</reference>
<organism evidence="1 2">
    <name type="scientific">Cercospora berteroae</name>
    <dbReference type="NCBI Taxonomy" id="357750"/>
    <lineage>
        <taxon>Eukaryota</taxon>
        <taxon>Fungi</taxon>
        <taxon>Dikarya</taxon>
        <taxon>Ascomycota</taxon>
        <taxon>Pezizomycotina</taxon>
        <taxon>Dothideomycetes</taxon>
        <taxon>Dothideomycetidae</taxon>
        <taxon>Mycosphaerellales</taxon>
        <taxon>Mycosphaerellaceae</taxon>
        <taxon>Cercospora</taxon>
    </lineage>
</organism>
<keyword evidence="2" id="KW-1185">Reference proteome</keyword>
<gene>
    <name evidence="1" type="ORF">CBER1_10553</name>
</gene>
<sequence>MGQRRSSVPEMPVAGLSTPLVEKDLYVAEVILTRASKFNQPLALHKRDETLRALARIIQRHALDEVFGVALIQRPAELSPDEVIVGEDHGFLWNKSMEVKAVNLARLCGQSFKVTEGGSFVAYKFGYGPLPGLQVSEEFFKEFAKVVLETNNRDVVGLQVLAGIPSYSVQVDCANAGSVLIPLNETDMVSRAMSKHDATVYESGWNSSPDHNGSWDLRAAMFTVKYTIKISSSAACDTQSLVKILVYRRVLNRTL</sequence>
<dbReference type="AlphaFoldDB" id="A0A2S6CJ33"/>
<dbReference type="EMBL" id="PNEN01000362">
    <property type="protein sequence ID" value="PPJ59713.1"/>
    <property type="molecule type" value="Genomic_DNA"/>
</dbReference>
<proteinExistence type="predicted"/>
<name>A0A2S6CJ33_9PEZI</name>
<dbReference type="Proteomes" id="UP000237631">
    <property type="component" value="Unassembled WGS sequence"/>
</dbReference>